<dbReference type="EMBL" id="JABSNM010000002">
    <property type="protein sequence ID" value="NRT54772.1"/>
    <property type="molecule type" value="Genomic_DNA"/>
</dbReference>
<dbReference type="InterPro" id="IPR027417">
    <property type="entry name" value="P-loop_NTPase"/>
</dbReference>
<dbReference type="RefSeq" id="WP_173803738.1">
    <property type="nucleotide sequence ID" value="NZ_JABSNM010000002.1"/>
</dbReference>
<sequence>MKRHFVRTENLARLEAGIASLAVRGAREASWLLVTGRPGEGKTTTLYHWGAAEAAVYLTAVQGMTPGRLIAALAERMGIPQGRTMETAIGARLVASQSAIILDESGFALDDRAACLERLRGITDKSGTPVILIAMPQDVWRFGQHQQISSRIFNWVEFAPASVADVAAVCQQLADVQIEPDLVQRIHAETEGRMRSVLNAIARIEGVARAASKTRMASADMRGALCEDYRRGRQVLSRVSRKGGEL</sequence>
<evidence type="ECO:0000313" key="3">
    <source>
        <dbReference type="Proteomes" id="UP001516061"/>
    </source>
</evidence>
<evidence type="ECO:0000259" key="1">
    <source>
        <dbReference type="Pfam" id="PF13401"/>
    </source>
</evidence>
<protein>
    <recommendedName>
        <fullName evidence="1">ORC1/DEAH AAA+ ATPase domain-containing protein</fullName>
    </recommendedName>
</protein>
<organism evidence="2 3">
    <name type="scientific">Sphaerotilus uruguayifluvii</name>
    <dbReference type="NCBI Taxonomy" id="2735897"/>
    <lineage>
        <taxon>Bacteria</taxon>
        <taxon>Pseudomonadati</taxon>
        <taxon>Pseudomonadota</taxon>
        <taxon>Betaproteobacteria</taxon>
        <taxon>Burkholderiales</taxon>
        <taxon>Sphaerotilaceae</taxon>
        <taxon>Sphaerotilus</taxon>
    </lineage>
</organism>
<gene>
    <name evidence="2" type="ORF">HNQ01_000482</name>
</gene>
<evidence type="ECO:0000313" key="2">
    <source>
        <dbReference type="EMBL" id="NRT54772.1"/>
    </source>
</evidence>
<proteinExistence type="predicted"/>
<dbReference type="Pfam" id="PF13401">
    <property type="entry name" value="AAA_22"/>
    <property type="match status" value="1"/>
</dbReference>
<dbReference type="Proteomes" id="UP001516061">
    <property type="component" value="Unassembled WGS sequence"/>
</dbReference>
<feature type="domain" description="ORC1/DEAH AAA+ ATPase" evidence="1">
    <location>
        <begin position="28"/>
        <end position="137"/>
    </location>
</feature>
<name>A0ABX2G0D3_9BURK</name>
<comment type="caution">
    <text evidence="2">The sequence shown here is derived from an EMBL/GenBank/DDBJ whole genome shotgun (WGS) entry which is preliminary data.</text>
</comment>
<accession>A0ABX2G0D3</accession>
<dbReference type="InterPro" id="IPR049945">
    <property type="entry name" value="AAA_22"/>
</dbReference>
<dbReference type="SUPFAM" id="SSF52540">
    <property type="entry name" value="P-loop containing nucleoside triphosphate hydrolases"/>
    <property type="match status" value="1"/>
</dbReference>
<keyword evidence="3" id="KW-1185">Reference proteome</keyword>
<reference evidence="2 3" key="1">
    <citation type="submission" date="2020-05" db="EMBL/GenBank/DDBJ databases">
        <title>Genomic Encyclopedia of Type Strains, Phase IV (KMG-V): Genome sequencing to study the core and pangenomes of soil and plant-associated prokaryotes.</title>
        <authorList>
            <person name="Whitman W."/>
        </authorList>
    </citation>
    <scope>NUCLEOTIDE SEQUENCE [LARGE SCALE GENOMIC DNA]</scope>
    <source>
        <strain evidence="2 3">C29</strain>
    </source>
</reference>